<comment type="caution">
    <text evidence="2">The sequence shown here is derived from an EMBL/GenBank/DDBJ whole genome shotgun (WGS) entry which is preliminary data.</text>
</comment>
<dbReference type="Proteomes" id="UP001209570">
    <property type="component" value="Unassembled WGS sequence"/>
</dbReference>
<gene>
    <name evidence="2" type="ORF">P43SY_009528</name>
</gene>
<accession>A0AAD5Q8C3</accession>
<proteinExistence type="predicted"/>
<name>A0AAD5Q8C3_PYTIN</name>
<evidence type="ECO:0000256" key="1">
    <source>
        <dbReference type="SAM" id="MobiDB-lite"/>
    </source>
</evidence>
<evidence type="ECO:0000313" key="3">
    <source>
        <dbReference type="Proteomes" id="UP001209570"/>
    </source>
</evidence>
<reference evidence="2" key="1">
    <citation type="submission" date="2021-12" db="EMBL/GenBank/DDBJ databases">
        <title>Prjna785345.</title>
        <authorList>
            <person name="Rujirawat T."/>
            <person name="Krajaejun T."/>
        </authorList>
    </citation>
    <scope>NUCLEOTIDE SEQUENCE</scope>
    <source>
        <strain evidence="2">Pi057C3</strain>
    </source>
</reference>
<keyword evidence="3" id="KW-1185">Reference proteome</keyword>
<dbReference type="AlphaFoldDB" id="A0AAD5Q8C3"/>
<sequence>MSASTKIADVAQKTVTTGLVLLTVAGLADVTRGFNVLVQRNLERRRVAEADASARAVSASDAAAHSASSTESDASH</sequence>
<organism evidence="2 3">
    <name type="scientific">Pythium insidiosum</name>
    <name type="common">Pythiosis disease agent</name>
    <dbReference type="NCBI Taxonomy" id="114742"/>
    <lineage>
        <taxon>Eukaryota</taxon>
        <taxon>Sar</taxon>
        <taxon>Stramenopiles</taxon>
        <taxon>Oomycota</taxon>
        <taxon>Peronosporomycetes</taxon>
        <taxon>Pythiales</taxon>
        <taxon>Pythiaceae</taxon>
        <taxon>Pythium</taxon>
    </lineage>
</organism>
<dbReference type="EMBL" id="JAKCXM010000160">
    <property type="protein sequence ID" value="KAJ0400211.1"/>
    <property type="molecule type" value="Genomic_DNA"/>
</dbReference>
<feature type="region of interest" description="Disordered" evidence="1">
    <location>
        <begin position="49"/>
        <end position="76"/>
    </location>
</feature>
<protein>
    <submittedName>
        <fullName evidence="2">Uncharacterized protein</fullName>
    </submittedName>
</protein>
<evidence type="ECO:0000313" key="2">
    <source>
        <dbReference type="EMBL" id="KAJ0400211.1"/>
    </source>
</evidence>
<feature type="compositionally biased region" description="Low complexity" evidence="1">
    <location>
        <begin position="50"/>
        <end position="76"/>
    </location>
</feature>